<sequence length="67" mass="7046">MVTITLPTTFPNAAYNAQVTALMASGAVSGSCTPYIQAMTNSTLAIGLDGYDSSGIDYPTHWFILGR</sequence>
<dbReference type="Pfam" id="PF21882">
    <property type="entry name" value="Gp53-like_C"/>
    <property type="match status" value="1"/>
</dbReference>
<protein>
    <recommendedName>
        <fullName evidence="1">Putative tail fiber protein gp53-like C-terminal domain-containing protein</fullName>
    </recommendedName>
</protein>
<dbReference type="EMBL" id="JALQCX010000106">
    <property type="protein sequence ID" value="MCK9818579.1"/>
    <property type="molecule type" value="Genomic_DNA"/>
</dbReference>
<reference evidence="2 3" key="2">
    <citation type="journal article" date="2023" name="Plant Pathol.">
        <title>Dismantling and reorganizing Pseudomonas marginalis sensu#lato.</title>
        <authorList>
            <person name="Sawada H."/>
            <person name="Fujikawa T."/>
            <person name="Satou M."/>
        </authorList>
    </citation>
    <scope>NUCLEOTIDE SEQUENCE [LARGE SCALE GENOMIC DNA]</scope>
    <source>
        <strain evidence="2 3">MAFF 302046</strain>
    </source>
</reference>
<organism evidence="2 3">
    <name type="scientific">Pseudomonas morbosilactucae</name>
    <dbReference type="NCBI Taxonomy" id="2938197"/>
    <lineage>
        <taxon>Bacteria</taxon>
        <taxon>Pseudomonadati</taxon>
        <taxon>Pseudomonadota</taxon>
        <taxon>Gammaproteobacteria</taxon>
        <taxon>Pseudomonadales</taxon>
        <taxon>Pseudomonadaceae</taxon>
        <taxon>Pseudomonas</taxon>
    </lineage>
</organism>
<accession>A0ABT0JRL9</accession>
<gene>
    <name evidence="2" type="ORF">M1B35_31780</name>
</gene>
<dbReference type="InterPro" id="IPR054075">
    <property type="entry name" value="Gp53-like_C"/>
</dbReference>
<evidence type="ECO:0000313" key="2">
    <source>
        <dbReference type="EMBL" id="MCK9818579.1"/>
    </source>
</evidence>
<keyword evidence="3" id="KW-1185">Reference proteome</keyword>
<feature type="domain" description="Putative tail fiber protein gp53-like C-terminal" evidence="1">
    <location>
        <begin position="2"/>
        <end position="67"/>
    </location>
</feature>
<name>A0ABT0JRL9_9PSED</name>
<dbReference type="Proteomes" id="UP001155163">
    <property type="component" value="Unassembled WGS sequence"/>
</dbReference>
<dbReference type="Gene3D" id="2.60.40.3940">
    <property type="match status" value="1"/>
</dbReference>
<evidence type="ECO:0000313" key="3">
    <source>
        <dbReference type="Proteomes" id="UP001155163"/>
    </source>
</evidence>
<evidence type="ECO:0000259" key="1">
    <source>
        <dbReference type="Pfam" id="PF21882"/>
    </source>
</evidence>
<reference evidence="2 3" key="1">
    <citation type="journal article" date="2022" name="Int. J. Syst. Evol. Microbiol.">
        <title>Pseudomonas aegrilactucae sp. nov. and Pseudomonas morbosilactucae sp. nov., pathogens causing bacterial rot of lettuce in Japan.</title>
        <authorList>
            <person name="Sawada H."/>
            <person name="Fujikawa T."/>
            <person name="Satou M."/>
        </authorList>
    </citation>
    <scope>NUCLEOTIDE SEQUENCE [LARGE SCALE GENOMIC DNA]</scope>
    <source>
        <strain evidence="2 3">MAFF 302046</strain>
    </source>
</reference>
<proteinExistence type="predicted"/>
<comment type="caution">
    <text evidence="2">The sequence shown here is derived from an EMBL/GenBank/DDBJ whole genome shotgun (WGS) entry which is preliminary data.</text>
</comment>